<dbReference type="HOGENOM" id="CLU_743378_0_0_11"/>
<name>D3F1U9_CONWI</name>
<reference evidence="2 3" key="1">
    <citation type="journal article" date="2010" name="Stand. Genomic Sci.">
        <title>Complete genome sequence of Conexibacter woesei type strain (ID131577).</title>
        <authorList>
            <person name="Pukall R."/>
            <person name="Lapidus A."/>
            <person name="Glavina Del Rio T."/>
            <person name="Copeland A."/>
            <person name="Tice H."/>
            <person name="Cheng J.-F."/>
            <person name="Lucas S."/>
            <person name="Chen F."/>
            <person name="Nolan M."/>
            <person name="Bruce D."/>
            <person name="Goodwin L."/>
            <person name="Pitluck S."/>
            <person name="Mavromatis K."/>
            <person name="Ivanova N."/>
            <person name="Ovchinnikova G."/>
            <person name="Pati A."/>
            <person name="Chen A."/>
            <person name="Palaniappan K."/>
            <person name="Land M."/>
            <person name="Hauser L."/>
            <person name="Chang Y.-J."/>
            <person name="Jeffries C.D."/>
            <person name="Chain P."/>
            <person name="Meincke L."/>
            <person name="Sims D."/>
            <person name="Brettin T."/>
            <person name="Detter J.C."/>
            <person name="Rohde M."/>
            <person name="Goeker M."/>
            <person name="Bristow J."/>
            <person name="Eisen J.A."/>
            <person name="Markowitz V."/>
            <person name="Kyrpides N.C."/>
            <person name="Klenk H.-P."/>
            <person name="Hugenholtz P."/>
        </authorList>
    </citation>
    <scope>NUCLEOTIDE SEQUENCE [LARGE SCALE GENOMIC DNA]</scope>
    <source>
        <strain evidence="3">DSM 14684 / CIP 108061 / JCM 11494 / NBRC 100937 / ID131577</strain>
    </source>
</reference>
<dbReference type="PROSITE" id="PS51257">
    <property type="entry name" value="PROKAR_LIPOPROTEIN"/>
    <property type="match status" value="1"/>
</dbReference>
<accession>D3F1U9</accession>
<evidence type="ECO:0000256" key="1">
    <source>
        <dbReference type="SAM" id="SignalP"/>
    </source>
</evidence>
<feature type="signal peptide" evidence="1">
    <location>
        <begin position="1"/>
        <end position="27"/>
    </location>
</feature>
<keyword evidence="1" id="KW-0732">Signal</keyword>
<sequence precursor="true">MTNLMTRWRKAPAVLAVGAALAFGACGGDDSSSGDTNASTTATNATAAIDYAAIQDYLYAHTEALVENTAAIERDAVAYHALAEAAGFDYARLLATRRPEVERLVRRLQQDFHVANPSYEEMEGVVAGVPELADFDVIIDAGGDASDPENAVPFSIETPAGRTFRQPGNFNFLVETAVYGTEPRFQAKGVRPDLDGDGRVEFGEAVPDADFVVATARQFASTARELDAAARKWEPAPEDVFTALVVMTPTMSEYFESWKNSRFVAGDRATEKAFVTSSRLGDITDILGGLVLVYDSVEPTIAGVDADQARQTGRSLKQLHRFATRLENEEADGRRFTAGDADTLGGEAQDQAEAVAGQISQAAGQLNITLEN</sequence>
<evidence type="ECO:0000313" key="3">
    <source>
        <dbReference type="Proteomes" id="UP000008229"/>
    </source>
</evidence>
<dbReference type="Gene3D" id="1.20.1420.20">
    <property type="entry name" value="M75 peptidase, HXXE motif"/>
    <property type="match status" value="1"/>
</dbReference>
<proteinExistence type="predicted"/>
<dbReference type="KEGG" id="cwo:Cwoe_5729"/>
<dbReference type="OrthoDB" id="27017at2"/>
<evidence type="ECO:0008006" key="4">
    <source>
        <dbReference type="Google" id="ProtNLM"/>
    </source>
</evidence>
<feature type="chain" id="PRO_5039646176" description="Imelysin-like domain-containing protein" evidence="1">
    <location>
        <begin position="28"/>
        <end position="372"/>
    </location>
</feature>
<dbReference type="RefSeq" id="WP_012937181.1">
    <property type="nucleotide sequence ID" value="NC_013739.1"/>
</dbReference>
<dbReference type="Proteomes" id="UP000008229">
    <property type="component" value="Chromosome"/>
</dbReference>
<dbReference type="EMBL" id="CP001854">
    <property type="protein sequence ID" value="ADB54130.1"/>
    <property type="molecule type" value="Genomic_DNA"/>
</dbReference>
<dbReference type="AlphaFoldDB" id="D3F1U9"/>
<reference evidence="3" key="2">
    <citation type="submission" date="2010-01" db="EMBL/GenBank/DDBJ databases">
        <title>The complete genome of Conexibacter woesei DSM 14684.</title>
        <authorList>
            <consortium name="US DOE Joint Genome Institute (JGI-PGF)"/>
            <person name="Lucas S."/>
            <person name="Copeland A."/>
            <person name="Lapidus A."/>
            <person name="Glavina del Rio T."/>
            <person name="Dalin E."/>
            <person name="Tice H."/>
            <person name="Bruce D."/>
            <person name="Goodwin L."/>
            <person name="Pitluck S."/>
            <person name="Kyrpides N."/>
            <person name="Mavromatis K."/>
            <person name="Ivanova N."/>
            <person name="Mikhailova N."/>
            <person name="Chertkov O."/>
            <person name="Brettin T."/>
            <person name="Detter J.C."/>
            <person name="Han C."/>
            <person name="Larimer F."/>
            <person name="Land M."/>
            <person name="Hauser L."/>
            <person name="Markowitz V."/>
            <person name="Cheng J.-F."/>
            <person name="Hugenholtz P."/>
            <person name="Woyke T."/>
            <person name="Wu D."/>
            <person name="Pukall R."/>
            <person name="Steenblock K."/>
            <person name="Schneider S."/>
            <person name="Klenk H.-P."/>
            <person name="Eisen J.A."/>
        </authorList>
    </citation>
    <scope>NUCLEOTIDE SEQUENCE [LARGE SCALE GENOMIC DNA]</scope>
    <source>
        <strain evidence="3">DSM 14684 / CIP 108061 / JCM 11494 / NBRC 100937 / ID131577</strain>
    </source>
</reference>
<dbReference type="STRING" id="469383.Cwoe_5729"/>
<keyword evidence="3" id="KW-1185">Reference proteome</keyword>
<evidence type="ECO:0000313" key="2">
    <source>
        <dbReference type="EMBL" id="ADB54130.1"/>
    </source>
</evidence>
<protein>
    <recommendedName>
        <fullName evidence="4">Imelysin-like domain-containing protein</fullName>
    </recommendedName>
</protein>
<dbReference type="eggNOG" id="ENOG502Z9YB">
    <property type="taxonomic scope" value="Bacteria"/>
</dbReference>
<dbReference type="InterPro" id="IPR038352">
    <property type="entry name" value="Imelysin_sf"/>
</dbReference>
<organism evidence="2 3">
    <name type="scientific">Conexibacter woesei (strain DSM 14684 / CCUG 47730 / CIP 108061 / JCM 11494 / NBRC 100937 / ID131577)</name>
    <dbReference type="NCBI Taxonomy" id="469383"/>
    <lineage>
        <taxon>Bacteria</taxon>
        <taxon>Bacillati</taxon>
        <taxon>Actinomycetota</taxon>
        <taxon>Thermoleophilia</taxon>
        <taxon>Solirubrobacterales</taxon>
        <taxon>Conexibacteraceae</taxon>
        <taxon>Conexibacter</taxon>
    </lineage>
</organism>
<gene>
    <name evidence="2" type="ordered locus">Cwoe_5729</name>
</gene>